<accession>A0A3L8PYM4</accession>
<dbReference type="AlphaFoldDB" id="A0A3L8PYM4"/>
<dbReference type="SUPFAM" id="SSF48076">
    <property type="entry name" value="LigA subunit of an aromatic-ring-opening dioxygenase LigAB"/>
    <property type="match status" value="1"/>
</dbReference>
<keyword evidence="2" id="KW-1185">Reference proteome</keyword>
<name>A0A3L8PYM4_9GAMM</name>
<dbReference type="EMBL" id="QZEI01000024">
    <property type="protein sequence ID" value="RLV59939.1"/>
    <property type="molecule type" value="Genomic_DNA"/>
</dbReference>
<evidence type="ECO:0000313" key="2">
    <source>
        <dbReference type="Proteomes" id="UP000281474"/>
    </source>
</evidence>
<reference evidence="1 2" key="1">
    <citation type="submission" date="2018-09" db="EMBL/GenBank/DDBJ databases">
        <title>Phylogeny of the Shewanellaceae, and recommendation for two new genera, Pseudoshewanella and Parashewanella.</title>
        <authorList>
            <person name="Wang G."/>
        </authorList>
    </citation>
    <scope>NUCLEOTIDE SEQUENCE [LARGE SCALE GENOMIC DNA]</scope>
    <source>
        <strain evidence="1 2">C51</strain>
    </source>
</reference>
<proteinExistence type="predicted"/>
<gene>
    <name evidence="1" type="ORF">D5018_09665</name>
</gene>
<comment type="caution">
    <text evidence="1">The sequence shown here is derived from an EMBL/GenBank/DDBJ whole genome shotgun (WGS) entry which is preliminary data.</text>
</comment>
<evidence type="ECO:0000313" key="1">
    <source>
        <dbReference type="EMBL" id="RLV59939.1"/>
    </source>
</evidence>
<dbReference type="RefSeq" id="WP_121838800.1">
    <property type="nucleotide sequence ID" value="NZ_ML014773.1"/>
</dbReference>
<dbReference type="OrthoDB" id="6197820at2"/>
<organism evidence="1 2">
    <name type="scientific">Parashewanella curva</name>
    <dbReference type="NCBI Taxonomy" id="2338552"/>
    <lineage>
        <taxon>Bacteria</taxon>
        <taxon>Pseudomonadati</taxon>
        <taxon>Pseudomonadota</taxon>
        <taxon>Gammaproteobacteria</taxon>
        <taxon>Alteromonadales</taxon>
        <taxon>Shewanellaceae</taxon>
        <taxon>Parashewanella</taxon>
    </lineage>
</organism>
<dbReference type="InterPro" id="IPR036622">
    <property type="entry name" value="LigA_sf"/>
</dbReference>
<sequence>MLDKFLTQLGEDTELCERYKKNPKEIMESYGLTDEEISAMLSGDLSKIKDSSNFQQTNFIIFILSPNEK</sequence>
<dbReference type="Proteomes" id="UP000281474">
    <property type="component" value="Unassembled WGS sequence"/>
</dbReference>
<dbReference type="Gene3D" id="1.10.700.10">
    <property type="entry name" value="Dioxygenase LigAB, LigA subunit"/>
    <property type="match status" value="1"/>
</dbReference>
<protein>
    <submittedName>
        <fullName evidence="1">Uncharacterized protein</fullName>
    </submittedName>
</protein>